<evidence type="ECO:0000256" key="1">
    <source>
        <dbReference type="SAM" id="MobiDB-lite"/>
    </source>
</evidence>
<feature type="compositionally biased region" description="Polar residues" evidence="1">
    <location>
        <begin position="208"/>
        <end position="219"/>
    </location>
</feature>
<keyword evidence="3" id="KW-1185">Reference proteome</keyword>
<sequence length="374" mass="40486">MEEIVKEQQPAVVSSGGLGKSKLRYPLRSATKPKEEKAPAAEFSNSSVPKRGRATPTVSKSVGVLDLSGKEKAAKPPRRLSIPAKSLATPAPKPTGNITPISETRSRRSNNVQAKTDTPLSDVSRASTRRKFNMLSSPSYWMQQIKLSEAVAKHSVSLGFFKLGLEAGCEPLQRLREELKSYVRRNEMGELGESVKELFEMYNISENQEQTQVSQTCSQVPEEVTRSSDDEVHSSSSTMGTRKLRPRSLNADAAPDSTVGEPAKRAPATQKTATATRTRASSNRTVANSKPVSDSAGRNKLEKKSQKPSKEEACKGKAKVTKQGRKSPAAEEGKYTNQSSSKMSCPVSPSAAEVIPEENKENVDTPPGEEISVA</sequence>
<feature type="region of interest" description="Disordered" evidence="1">
    <location>
        <begin position="1"/>
        <end position="124"/>
    </location>
</feature>
<feature type="compositionally biased region" description="Basic and acidic residues" evidence="1">
    <location>
        <begin position="297"/>
        <end position="315"/>
    </location>
</feature>
<reference evidence="2" key="1">
    <citation type="submission" date="2022-02" db="EMBL/GenBank/DDBJ databases">
        <authorList>
            <person name="Henning P.M."/>
            <person name="McCubbin A.G."/>
            <person name="Shore J.S."/>
        </authorList>
    </citation>
    <scope>NUCLEOTIDE SEQUENCE</scope>
    <source>
        <strain evidence="2">F60SS</strain>
        <tissue evidence="2">Leaves</tissue>
    </source>
</reference>
<dbReference type="OrthoDB" id="1930709at2759"/>
<dbReference type="AlphaFoldDB" id="A0A9Q0F3C9"/>
<feature type="compositionally biased region" description="Polar residues" evidence="1">
    <location>
        <begin position="96"/>
        <end position="124"/>
    </location>
</feature>
<organism evidence="2 3">
    <name type="scientific">Turnera subulata</name>
    <dbReference type="NCBI Taxonomy" id="218843"/>
    <lineage>
        <taxon>Eukaryota</taxon>
        <taxon>Viridiplantae</taxon>
        <taxon>Streptophyta</taxon>
        <taxon>Embryophyta</taxon>
        <taxon>Tracheophyta</taxon>
        <taxon>Spermatophyta</taxon>
        <taxon>Magnoliopsida</taxon>
        <taxon>eudicotyledons</taxon>
        <taxon>Gunneridae</taxon>
        <taxon>Pentapetalae</taxon>
        <taxon>rosids</taxon>
        <taxon>fabids</taxon>
        <taxon>Malpighiales</taxon>
        <taxon>Passifloraceae</taxon>
        <taxon>Turnera</taxon>
    </lineage>
</organism>
<dbReference type="Proteomes" id="UP001141552">
    <property type="component" value="Unassembled WGS sequence"/>
</dbReference>
<dbReference type="EMBL" id="JAKUCV010007250">
    <property type="protein sequence ID" value="KAJ4824168.1"/>
    <property type="molecule type" value="Genomic_DNA"/>
</dbReference>
<gene>
    <name evidence="2" type="ORF">Tsubulata_011899</name>
</gene>
<feature type="compositionally biased region" description="Low complexity" evidence="1">
    <location>
        <begin position="265"/>
        <end position="285"/>
    </location>
</feature>
<feature type="compositionally biased region" description="Low complexity" evidence="1">
    <location>
        <begin position="339"/>
        <end position="350"/>
    </location>
</feature>
<evidence type="ECO:0000313" key="2">
    <source>
        <dbReference type="EMBL" id="KAJ4824168.1"/>
    </source>
</evidence>
<feature type="region of interest" description="Disordered" evidence="1">
    <location>
        <begin position="208"/>
        <end position="374"/>
    </location>
</feature>
<reference evidence="2" key="2">
    <citation type="journal article" date="2023" name="Plants (Basel)">
        <title>Annotation of the Turnera subulata (Passifloraceae) Draft Genome Reveals the S-Locus Evolved after the Divergence of Turneroideae from Passifloroideae in a Stepwise Manner.</title>
        <authorList>
            <person name="Henning P.M."/>
            <person name="Roalson E.H."/>
            <person name="Mir W."/>
            <person name="McCubbin A.G."/>
            <person name="Shore J.S."/>
        </authorList>
    </citation>
    <scope>NUCLEOTIDE SEQUENCE</scope>
    <source>
        <strain evidence="2">F60SS</strain>
    </source>
</reference>
<proteinExistence type="predicted"/>
<dbReference type="PANTHER" id="PTHR34468">
    <property type="entry name" value="MICROTUBULE-ASSOCIATED FUTSCH-LIKE PROTEIN"/>
    <property type="match status" value="1"/>
</dbReference>
<protein>
    <submittedName>
        <fullName evidence="2">Uncharacterized protein</fullName>
    </submittedName>
</protein>
<accession>A0A9Q0F3C9</accession>
<evidence type="ECO:0000313" key="3">
    <source>
        <dbReference type="Proteomes" id="UP001141552"/>
    </source>
</evidence>
<name>A0A9Q0F3C9_9ROSI</name>
<dbReference type="PANTHER" id="PTHR34468:SF2">
    <property type="entry name" value="MICROTUBULE-ASSOCIATED FUTSCH-LIKE PROTEIN"/>
    <property type="match status" value="1"/>
</dbReference>
<feature type="compositionally biased region" description="Basic residues" evidence="1">
    <location>
        <begin position="316"/>
        <end position="325"/>
    </location>
</feature>
<feature type="compositionally biased region" description="Basic and acidic residues" evidence="1">
    <location>
        <begin position="223"/>
        <end position="233"/>
    </location>
</feature>
<comment type="caution">
    <text evidence="2">The sequence shown here is derived from an EMBL/GenBank/DDBJ whole genome shotgun (WGS) entry which is preliminary data.</text>
</comment>